<protein>
    <submittedName>
        <fullName evidence="6">MutS-like protein</fullName>
    </submittedName>
</protein>
<dbReference type="InterPro" id="IPR027417">
    <property type="entry name" value="P-loop_NTPase"/>
</dbReference>
<dbReference type="PANTHER" id="PTHR11361">
    <property type="entry name" value="DNA MISMATCH REPAIR PROTEIN MUTS FAMILY MEMBER"/>
    <property type="match status" value="1"/>
</dbReference>
<dbReference type="PANTHER" id="PTHR11361:SF99">
    <property type="entry name" value="DNA MISMATCH REPAIR PROTEIN"/>
    <property type="match status" value="1"/>
</dbReference>
<evidence type="ECO:0000256" key="1">
    <source>
        <dbReference type="ARBA" id="ARBA00022741"/>
    </source>
</evidence>
<keyword evidence="1" id="KW-0547">Nucleotide-binding</keyword>
<dbReference type="GO" id="GO:0006298">
    <property type="term" value="P:mismatch repair"/>
    <property type="evidence" value="ECO:0007669"/>
    <property type="project" value="InterPro"/>
</dbReference>
<evidence type="ECO:0000256" key="3">
    <source>
        <dbReference type="ARBA" id="ARBA00023125"/>
    </source>
</evidence>
<evidence type="ECO:0000256" key="4">
    <source>
        <dbReference type="SAM" id="Phobius"/>
    </source>
</evidence>
<keyword evidence="4" id="KW-1133">Transmembrane helix</keyword>
<dbReference type="InterPro" id="IPR045076">
    <property type="entry name" value="MutS"/>
</dbReference>
<dbReference type="AlphaFoldDB" id="A0A4Q0P0T6"/>
<evidence type="ECO:0000313" key="7">
    <source>
        <dbReference type="Proteomes" id="UP000289821"/>
    </source>
</evidence>
<dbReference type="EMBL" id="QOVI01000001">
    <property type="protein sequence ID" value="RXG18505.1"/>
    <property type="molecule type" value="Genomic_DNA"/>
</dbReference>
<keyword evidence="7" id="KW-1185">Reference proteome</keyword>
<sequence length="591" mass="67658">MQNPKEYYSSKIATYQEQLKKIQTLLFSSSMIRLGVFLIGVAAIYFLWENTRIIIAVIVVEIILFLALVSRHSRLKYKRDFIQEMISINETEIKVLNRDYYDLPDGESFNNPLHEYSQDIDLFGRGSFFQYLNRTGLESGKQKLAALLTSNSINGIPEKQEAAKELSDQPDWRQQFRATAALVEADYSASSIINWLNGYKSFIPKIMRWLPNAFSVASVTLFVLAYLDFISSNLIIWWFFIGLGVSAIYVKKITDLWAKSSKTQTTFEQYYRLMLLLEEQEFTSVYLKREQDKIKSQKAKASTIIEQFSKMLGILDQRSNMFVGVFINAFFLSDLRQCFRIEKWIATHADEVANWFEVIAFFDAQNSLGNFRFNHPNYAFAAIKSGNHTLKATDLAHPLLDPKKAIANDFNIDSEQFFIITGANMAGKSTFLRTVSLSIVMSNAGLPICAKEAIYCPIKLITSMRTSDSLTDDESYFFSELKRLQFIVNAIKTDTYFIILDEILKGTNSTDKAIGSRKFIEKLVASNSTGIIATHDLSLCEAADILDDVKNYYFDAQIKNDELFFDYTFKKGICQNMNASFLLRKMNIIDS</sequence>
<dbReference type="GO" id="GO:0140664">
    <property type="term" value="F:ATP-dependent DNA damage sensor activity"/>
    <property type="evidence" value="ECO:0007669"/>
    <property type="project" value="InterPro"/>
</dbReference>
<comment type="caution">
    <text evidence="6">The sequence shown here is derived from an EMBL/GenBank/DDBJ whole genome shotgun (WGS) entry which is preliminary data.</text>
</comment>
<dbReference type="SUPFAM" id="SSF52540">
    <property type="entry name" value="P-loop containing nucleoside triphosphate hydrolases"/>
    <property type="match status" value="1"/>
</dbReference>
<dbReference type="Gene3D" id="3.40.50.300">
    <property type="entry name" value="P-loop containing nucleotide triphosphate hydrolases"/>
    <property type="match status" value="1"/>
</dbReference>
<dbReference type="GO" id="GO:0030983">
    <property type="term" value="F:mismatched DNA binding"/>
    <property type="evidence" value="ECO:0007669"/>
    <property type="project" value="InterPro"/>
</dbReference>
<name>A0A4Q0P0T6_9FLAO</name>
<keyword evidence="3" id="KW-0238">DNA-binding</keyword>
<keyword evidence="4" id="KW-0472">Membrane</keyword>
<reference evidence="6 7" key="1">
    <citation type="submission" date="2018-07" db="EMBL/GenBank/DDBJ databases">
        <title>Leeuwenhoekiella genomics.</title>
        <authorList>
            <person name="Tahon G."/>
            <person name="Willems A."/>
        </authorList>
    </citation>
    <scope>NUCLEOTIDE SEQUENCE [LARGE SCALE GENOMIC DNA]</scope>
    <source>
        <strain evidence="6 7">R-50232</strain>
    </source>
</reference>
<dbReference type="OrthoDB" id="9802448at2"/>
<keyword evidence="2" id="KW-0067">ATP-binding</keyword>
<organism evidence="6 7">
    <name type="scientific">Leeuwenhoekiella aestuarii</name>
    <dbReference type="NCBI Taxonomy" id="2249426"/>
    <lineage>
        <taxon>Bacteria</taxon>
        <taxon>Pseudomonadati</taxon>
        <taxon>Bacteroidota</taxon>
        <taxon>Flavobacteriia</taxon>
        <taxon>Flavobacteriales</taxon>
        <taxon>Flavobacteriaceae</taxon>
        <taxon>Leeuwenhoekiella</taxon>
    </lineage>
</organism>
<dbReference type="Proteomes" id="UP000289821">
    <property type="component" value="Unassembled WGS sequence"/>
</dbReference>
<gene>
    <name evidence="6" type="ORF">DSM04_101705</name>
</gene>
<dbReference type="Pfam" id="PF00488">
    <property type="entry name" value="MutS_V"/>
    <property type="match status" value="1"/>
</dbReference>
<feature type="transmembrane region" description="Helical" evidence="4">
    <location>
        <begin position="233"/>
        <end position="250"/>
    </location>
</feature>
<feature type="domain" description="DNA mismatch repair proteins mutS family" evidence="5">
    <location>
        <begin position="415"/>
        <end position="591"/>
    </location>
</feature>
<feature type="transmembrane region" description="Helical" evidence="4">
    <location>
        <begin position="25"/>
        <end position="47"/>
    </location>
</feature>
<evidence type="ECO:0000256" key="2">
    <source>
        <dbReference type="ARBA" id="ARBA00022840"/>
    </source>
</evidence>
<proteinExistence type="predicted"/>
<evidence type="ECO:0000313" key="6">
    <source>
        <dbReference type="EMBL" id="RXG18505.1"/>
    </source>
</evidence>
<dbReference type="GO" id="GO:0005829">
    <property type="term" value="C:cytosol"/>
    <property type="evidence" value="ECO:0007669"/>
    <property type="project" value="TreeGrafter"/>
</dbReference>
<evidence type="ECO:0000259" key="5">
    <source>
        <dbReference type="SMART" id="SM00534"/>
    </source>
</evidence>
<dbReference type="InterPro" id="IPR000432">
    <property type="entry name" value="DNA_mismatch_repair_MutS_C"/>
</dbReference>
<feature type="transmembrane region" description="Helical" evidence="4">
    <location>
        <begin position="209"/>
        <end position="227"/>
    </location>
</feature>
<feature type="transmembrane region" description="Helical" evidence="4">
    <location>
        <begin position="53"/>
        <end position="69"/>
    </location>
</feature>
<dbReference type="GO" id="GO:0005524">
    <property type="term" value="F:ATP binding"/>
    <property type="evidence" value="ECO:0007669"/>
    <property type="project" value="UniProtKB-KW"/>
</dbReference>
<dbReference type="RefSeq" id="WP_128760046.1">
    <property type="nucleotide sequence ID" value="NZ_QOVI01000001.1"/>
</dbReference>
<dbReference type="SMART" id="SM00534">
    <property type="entry name" value="MUTSac"/>
    <property type="match status" value="1"/>
</dbReference>
<accession>A0A4Q0P0T6</accession>
<keyword evidence="4" id="KW-0812">Transmembrane</keyword>